<evidence type="ECO:0000259" key="3">
    <source>
        <dbReference type="SMART" id="SM00322"/>
    </source>
</evidence>
<keyword evidence="1" id="KW-0694">RNA-binding</keyword>
<dbReference type="SMART" id="SM00322">
    <property type="entry name" value="KH"/>
    <property type="match status" value="1"/>
</dbReference>
<dbReference type="Gene3D" id="3.30.1370.10">
    <property type="entry name" value="K Homology domain, type 1"/>
    <property type="match status" value="1"/>
</dbReference>
<dbReference type="GO" id="GO:0003723">
    <property type="term" value="F:RNA binding"/>
    <property type="evidence" value="ECO:0007669"/>
    <property type="project" value="UniProtKB-UniRule"/>
</dbReference>
<accession>A0A2S2QID6</accession>
<name>A0A2S2QID6_9HEMI</name>
<evidence type="ECO:0000313" key="4">
    <source>
        <dbReference type="EMBL" id="MBY77505.1"/>
    </source>
</evidence>
<feature type="domain" description="K Homology" evidence="3">
    <location>
        <begin position="1"/>
        <end position="68"/>
    </location>
</feature>
<dbReference type="CDD" id="cd00105">
    <property type="entry name" value="KH-I"/>
    <property type="match status" value="1"/>
</dbReference>
<organism evidence="4">
    <name type="scientific">Sipha flava</name>
    <name type="common">yellow sugarcane aphid</name>
    <dbReference type="NCBI Taxonomy" id="143950"/>
    <lineage>
        <taxon>Eukaryota</taxon>
        <taxon>Metazoa</taxon>
        <taxon>Ecdysozoa</taxon>
        <taxon>Arthropoda</taxon>
        <taxon>Hexapoda</taxon>
        <taxon>Insecta</taxon>
        <taxon>Pterygota</taxon>
        <taxon>Neoptera</taxon>
        <taxon>Paraneoptera</taxon>
        <taxon>Hemiptera</taxon>
        <taxon>Sternorrhyncha</taxon>
        <taxon>Aphidomorpha</taxon>
        <taxon>Aphidoidea</taxon>
        <taxon>Aphididae</taxon>
        <taxon>Sipha</taxon>
    </lineage>
</organism>
<dbReference type="EMBL" id="GGMS01008302">
    <property type="protein sequence ID" value="MBY77505.1"/>
    <property type="molecule type" value="Transcribed_RNA"/>
</dbReference>
<proteinExistence type="predicted"/>
<dbReference type="Pfam" id="PF00013">
    <property type="entry name" value="KH_1"/>
    <property type="match status" value="1"/>
</dbReference>
<gene>
    <name evidence="4" type="ORF">g.177281</name>
</gene>
<protein>
    <recommendedName>
        <fullName evidence="3">K Homology domain-containing protein</fullName>
    </recommendedName>
</protein>
<evidence type="ECO:0000256" key="2">
    <source>
        <dbReference type="SAM" id="MobiDB-lite"/>
    </source>
</evidence>
<dbReference type="InterPro" id="IPR004087">
    <property type="entry name" value="KH_dom"/>
</dbReference>
<dbReference type="InterPro" id="IPR036612">
    <property type="entry name" value="KH_dom_type_1_sf"/>
</dbReference>
<evidence type="ECO:0000256" key="1">
    <source>
        <dbReference type="PROSITE-ProRule" id="PRU00117"/>
    </source>
</evidence>
<reference evidence="4" key="1">
    <citation type="submission" date="2018-04" db="EMBL/GenBank/DDBJ databases">
        <title>Transcriptome assembly of Sipha flava.</title>
        <authorList>
            <person name="Scully E.D."/>
            <person name="Geib S.M."/>
            <person name="Palmer N.A."/>
            <person name="Koch K."/>
            <person name="Bradshaw J."/>
            <person name="Heng-Moss T."/>
            <person name="Sarath G."/>
        </authorList>
    </citation>
    <scope>NUCLEOTIDE SEQUENCE</scope>
</reference>
<dbReference type="AlphaFoldDB" id="A0A2S2QID6"/>
<dbReference type="InterPro" id="IPR004088">
    <property type="entry name" value="KH_dom_type_1"/>
</dbReference>
<dbReference type="GO" id="GO:0010468">
    <property type="term" value="P:regulation of gene expression"/>
    <property type="evidence" value="ECO:0007669"/>
    <property type="project" value="UniProtKB-ARBA"/>
</dbReference>
<dbReference type="PROSITE" id="PS50084">
    <property type="entry name" value="KH_TYPE_1"/>
    <property type="match status" value="1"/>
</dbReference>
<sequence length="108" mass="11946">MGIVLVVDVEVIGAIIGRKRKTLVNIQLQSGAIINISYNKNRDLRNVEITGTDDEQHAACDLIKEILGNKILETYYIEKEKSSDLEVTSEPTDPEMVSERFAAGPSNV</sequence>
<feature type="region of interest" description="Disordered" evidence="2">
    <location>
        <begin position="82"/>
        <end position="108"/>
    </location>
</feature>
<dbReference type="SUPFAM" id="SSF54791">
    <property type="entry name" value="Eukaryotic type KH-domain (KH-domain type I)"/>
    <property type="match status" value="1"/>
</dbReference>